<name>H8GP00_METAL</name>
<dbReference type="PANTHER" id="PTHR38133">
    <property type="entry name" value="SLR1429 PROTEIN"/>
    <property type="match status" value="1"/>
</dbReference>
<evidence type="ECO:0000313" key="3">
    <source>
        <dbReference type="EMBL" id="EIC28422.1"/>
    </source>
</evidence>
<feature type="domain" description="SWIM-type" evidence="2">
    <location>
        <begin position="115"/>
        <end position="150"/>
    </location>
</feature>
<evidence type="ECO:0000313" key="4">
    <source>
        <dbReference type="Proteomes" id="UP000005090"/>
    </source>
</evidence>
<reference evidence="3 4" key="1">
    <citation type="journal article" date="2013" name="Genome Announc.">
        <title>Genome Sequence of the Obligate Gammaproteobacterial Methanotroph Methylomicrobium album Strain BG8.</title>
        <authorList>
            <person name="Kits K.D."/>
            <person name="Kalyuzhnaya M.G."/>
            <person name="Klotz M.G."/>
            <person name="Jetten M.S."/>
            <person name="Op den Camp H.J."/>
            <person name="Vuilleumier S."/>
            <person name="Bringel F."/>
            <person name="Dispirito A.A."/>
            <person name="Murrell J.C."/>
            <person name="Bruce D."/>
            <person name="Cheng J.F."/>
            <person name="Copeland A."/>
            <person name="Goodwin L."/>
            <person name="Hauser L."/>
            <person name="Lajus A."/>
            <person name="Land M.L."/>
            <person name="Lapidus A."/>
            <person name="Lucas S."/>
            <person name="Medigue C."/>
            <person name="Pitluck S."/>
            <person name="Woyke T."/>
            <person name="Zeytun A."/>
            <person name="Stein L.Y."/>
        </authorList>
    </citation>
    <scope>NUCLEOTIDE SEQUENCE [LARGE SCALE GENOMIC DNA]</scope>
    <source>
        <strain evidence="3 4">BG8</strain>
    </source>
</reference>
<dbReference type="EMBL" id="CM001475">
    <property type="protein sequence ID" value="EIC28422.1"/>
    <property type="molecule type" value="Genomic_DNA"/>
</dbReference>
<keyword evidence="1" id="KW-0479">Metal-binding</keyword>
<gene>
    <name evidence="3" type="ORF">Metal_0574</name>
</gene>
<dbReference type="AlphaFoldDB" id="H8GP00"/>
<dbReference type="InterPro" id="IPR007527">
    <property type="entry name" value="Znf_SWIM"/>
</dbReference>
<dbReference type="PANTHER" id="PTHR38133:SF1">
    <property type="entry name" value="SLR1429 PROTEIN"/>
    <property type="match status" value="1"/>
</dbReference>
<keyword evidence="1" id="KW-0862">Zinc</keyword>
<keyword evidence="1" id="KW-0863">Zinc-finger</keyword>
<dbReference type="STRING" id="686340.Metal_0574"/>
<dbReference type="PROSITE" id="PS50966">
    <property type="entry name" value="ZF_SWIM"/>
    <property type="match status" value="1"/>
</dbReference>
<dbReference type="Pfam" id="PF04434">
    <property type="entry name" value="SWIM"/>
    <property type="match status" value="1"/>
</dbReference>
<dbReference type="GO" id="GO:0008270">
    <property type="term" value="F:zinc ion binding"/>
    <property type="evidence" value="ECO:0007669"/>
    <property type="project" value="UniProtKB-KW"/>
</dbReference>
<organism evidence="3 4">
    <name type="scientific">Methylomicrobium album BG8</name>
    <dbReference type="NCBI Taxonomy" id="686340"/>
    <lineage>
        <taxon>Bacteria</taxon>
        <taxon>Pseudomonadati</taxon>
        <taxon>Pseudomonadota</taxon>
        <taxon>Gammaproteobacteria</taxon>
        <taxon>Methylococcales</taxon>
        <taxon>Methylococcaceae</taxon>
        <taxon>Methylomicrobium</taxon>
    </lineage>
</organism>
<dbReference type="eggNOG" id="COG4279">
    <property type="taxonomic scope" value="Bacteria"/>
</dbReference>
<accession>H8GP00</accession>
<protein>
    <recommendedName>
        <fullName evidence="2">SWIM-type domain-containing protein</fullName>
    </recommendedName>
</protein>
<evidence type="ECO:0000259" key="2">
    <source>
        <dbReference type="PROSITE" id="PS50966"/>
    </source>
</evidence>
<dbReference type="RefSeq" id="WP_005369436.1">
    <property type="nucleotide sequence ID" value="NZ_CM001475.1"/>
</dbReference>
<dbReference type="HOGENOM" id="CLU_053146_2_0_6"/>
<evidence type="ECO:0000256" key="1">
    <source>
        <dbReference type="PROSITE-ProRule" id="PRU00325"/>
    </source>
</evidence>
<sequence>MRALCTWWGQRFIQALESFTDSARLARGRAYATNDRIRSWQRKGCVVSATIRGNINPYYGVYKEPLYKTTIAFQSIDAAQWQQLIQILGSRAAFISRLLLNEVPDSIEDVFRTLKLNLLPYSRKDLKTDCSCPDYANPCKHIAGLYYFLAAQLDRDPFLLFELRGLERDELQKQLQKTPLGQALAAAIGEQDAGFGIVDSYFTRATTQPLAPRMTPGDFWHGQRRLPENLPQTTATVIPALLIKKGGDFPAFWPYHQSFITTMETIYQAIRKREKDW</sequence>
<keyword evidence="4" id="KW-1185">Reference proteome</keyword>
<proteinExistence type="predicted"/>
<dbReference type="Proteomes" id="UP000005090">
    <property type="component" value="Chromosome"/>
</dbReference>